<dbReference type="PANTHER" id="PTHR37330">
    <property type="entry name" value="CONSERVED TRANSMEMBRANE PROTEIN-RELATED"/>
    <property type="match status" value="1"/>
</dbReference>
<dbReference type="PANTHER" id="PTHR37330:SF1">
    <property type="entry name" value="CONSERVED TRANSMEMBRANE PROTEIN-RELATED"/>
    <property type="match status" value="1"/>
</dbReference>
<organism evidence="3">
    <name type="scientific">Volvox carteri f. nagariensis</name>
    <dbReference type="NCBI Taxonomy" id="3068"/>
    <lineage>
        <taxon>Eukaryota</taxon>
        <taxon>Viridiplantae</taxon>
        <taxon>Chlorophyta</taxon>
        <taxon>core chlorophytes</taxon>
        <taxon>Chlorophyceae</taxon>
        <taxon>CS clade</taxon>
        <taxon>Chlamydomonadales</taxon>
        <taxon>Volvocaceae</taxon>
        <taxon>Volvox</taxon>
    </lineage>
</organism>
<dbReference type="STRING" id="3068.D8UJS8"/>
<feature type="compositionally biased region" description="Basic and acidic residues" evidence="1">
    <location>
        <begin position="250"/>
        <end position="260"/>
    </location>
</feature>
<dbReference type="InParanoid" id="D8UJS8"/>
<feature type="compositionally biased region" description="Basic and acidic residues" evidence="1">
    <location>
        <begin position="40"/>
        <end position="57"/>
    </location>
</feature>
<feature type="compositionally biased region" description="Polar residues" evidence="1">
    <location>
        <begin position="288"/>
        <end position="300"/>
    </location>
</feature>
<feature type="compositionally biased region" description="Low complexity" evidence="1">
    <location>
        <begin position="312"/>
        <end position="342"/>
    </location>
</feature>
<feature type="region of interest" description="Disordered" evidence="1">
    <location>
        <begin position="779"/>
        <end position="828"/>
    </location>
</feature>
<feature type="region of interest" description="Disordered" evidence="1">
    <location>
        <begin position="570"/>
        <end position="598"/>
    </location>
</feature>
<feature type="compositionally biased region" description="Gly residues" evidence="1">
    <location>
        <begin position="580"/>
        <end position="590"/>
    </location>
</feature>
<dbReference type="RefSeq" id="XP_002958914.1">
    <property type="nucleotide sequence ID" value="XM_002958868.1"/>
</dbReference>
<evidence type="ECO:0000313" key="2">
    <source>
        <dbReference type="EMBL" id="EFJ40045.1"/>
    </source>
</evidence>
<name>D8UJS8_VOLCA</name>
<dbReference type="Proteomes" id="UP000001058">
    <property type="component" value="Unassembled WGS sequence"/>
</dbReference>
<gene>
    <name evidence="2" type="ORF">VOLCADRAFT_100240</name>
</gene>
<dbReference type="EMBL" id="GL378430">
    <property type="protein sequence ID" value="EFJ40045.1"/>
    <property type="molecule type" value="Genomic_DNA"/>
</dbReference>
<evidence type="ECO:0000256" key="1">
    <source>
        <dbReference type="SAM" id="MobiDB-lite"/>
    </source>
</evidence>
<reference evidence="2 3" key="1">
    <citation type="journal article" date="2010" name="Science">
        <title>Genomic analysis of organismal complexity in the multicellular green alga Volvox carteri.</title>
        <authorList>
            <person name="Prochnik S.E."/>
            <person name="Umen J."/>
            <person name="Nedelcu A.M."/>
            <person name="Hallmann A."/>
            <person name="Miller S.M."/>
            <person name="Nishii I."/>
            <person name="Ferris P."/>
            <person name="Kuo A."/>
            <person name="Mitros T."/>
            <person name="Fritz-Laylin L.K."/>
            <person name="Hellsten U."/>
            <person name="Chapman J."/>
            <person name="Simakov O."/>
            <person name="Rensing S.A."/>
            <person name="Terry A."/>
            <person name="Pangilinan J."/>
            <person name="Kapitonov V."/>
            <person name="Jurka J."/>
            <person name="Salamov A."/>
            <person name="Shapiro H."/>
            <person name="Schmutz J."/>
            <person name="Grimwood J."/>
            <person name="Lindquist E."/>
            <person name="Lucas S."/>
            <person name="Grigoriev I.V."/>
            <person name="Schmitt R."/>
            <person name="Kirk D."/>
            <person name="Rokhsar D.S."/>
        </authorList>
    </citation>
    <scope>NUCLEOTIDE SEQUENCE [LARGE SCALE GENOMIC DNA]</scope>
    <source>
        <strain evidence="3">f. Nagariensis / Eve</strain>
    </source>
</reference>
<evidence type="ECO:0000313" key="3">
    <source>
        <dbReference type="Proteomes" id="UP000001058"/>
    </source>
</evidence>
<dbReference type="InterPro" id="IPR011990">
    <property type="entry name" value="TPR-like_helical_dom_sf"/>
</dbReference>
<feature type="region of interest" description="Disordered" evidence="1">
    <location>
        <begin position="1"/>
        <end position="437"/>
    </location>
</feature>
<protein>
    <submittedName>
        <fullName evidence="2">Uncharacterized protein</fullName>
    </submittedName>
</protein>
<dbReference type="GeneID" id="9621191"/>
<feature type="compositionally biased region" description="Low complexity" evidence="1">
    <location>
        <begin position="165"/>
        <end position="180"/>
    </location>
</feature>
<dbReference type="OrthoDB" id="543276at2759"/>
<sequence>MGCGASAARVPSVSALDPGELRDQSLPNSVILQEGVAKAGQRDPEAHKRKISKEEGGNQKGRQSAGPELSQSEEQQAPVANPTFEPSTATYPKKPTQEQSAPEPVQEPPELFGSSSSGKVADLLQDPIPAPLSQRQDADCKTQDPEVNLPQCRDLGFESPEGQDPDSLQQQLEPLQDLQLGSTGAGEDVPNDAAVAGAPAQALVAAPATVEDDTRVADSWASSPAPPSSPQSVPNTAPQTPPATTATTEHPGEEQRKEGESGDQYPDNQTLKNDELPVDGEPPVNDQLPDSNQPPGSTMGNPEPGAKAGIPARAIASYPSASSSSAAGSSSSRTAPSSTGVSKTPPSFSVSPQKKTPDVSKQSPSASKLSAKGGGGQQAAPVSLTSQSSSRQQPAAARGVKPAAAATSQAAVRQQHQPQQQMQLKLPPTTQQQQQTQQQQTQQTQQQQLQQQQQQQKPPQQPRMVDCAVSLQFLIEFCAGVPEDMPTWKVVTDIIVPRTRERQCRYVEVIEPRYVGPCDYFISHRWATPFSHLVRYVRKHLVELGDVVESDCSGDSSSAAAPPPGVVLTKAKSKGRNAPGAGGGAAAGAGDGDEDEEATPKRSADKVFVWCDIFAINQHPGQVQADDLAQLKDCVEASHQTLLCLDDKGLVLTRIWCLYEIWNTILAGGPPKLAVLGYDVNQDAFKEVYITLDVAEAQATVDADRVRILADIAASTGLEHLNQVLKRSLVESTEAEAENALKALNKHLQMLTALGRHQEAQRYGYILQTVNNTFQRAQAASTAAQEARRTAARGRSSSEGTAPPSSTAATAPADAGSRGSAEPLPVWHWSHRPREASLRQVINKAASAERHGHYDTAMSLYRDAVVKAKQQAPKAAGGGGGGGGGVSSLDLAGCLLHLGTFLSSRGFLEQVAMLAKNHWQSNDLRSRLLDEAYGIRESQLGPTHEATLDTLREKAEVGRRGSSELQTWSMVLAKQVTMVEAYERCLLLDLSVPGVAKMAAKMLAERDGSAGGGAAAASTAAVASTAAPATTAAAASPPPPVYDGPSYMQLVQDMSSKWGALDLAGAEPICRQIVECQAAAHGAISKEVVDARVQLARLLQSAQGRLEDAVAEMRGALAVHEKLLHGKDPTMSHTLQAVYGPDHFEVGAALMQMAGLIMNDYERLEEGQEMMQRGLAIHQKFQQQQAALAKAF</sequence>
<dbReference type="Gene3D" id="1.25.40.10">
    <property type="entry name" value="Tetratricopeptide repeat domain"/>
    <property type="match status" value="1"/>
</dbReference>
<dbReference type="KEGG" id="vcn:VOLCADRAFT_100240"/>
<accession>D8UJS8</accession>
<feature type="compositionally biased region" description="Low complexity" evidence="1">
    <location>
        <begin position="793"/>
        <end position="819"/>
    </location>
</feature>
<keyword evidence="3" id="KW-1185">Reference proteome</keyword>
<feature type="compositionally biased region" description="Low complexity" evidence="1">
    <location>
        <begin position="378"/>
        <end position="437"/>
    </location>
</feature>
<feature type="compositionally biased region" description="Low complexity" evidence="1">
    <location>
        <begin position="230"/>
        <end position="248"/>
    </location>
</feature>
<feature type="compositionally biased region" description="Low complexity" evidence="1">
    <location>
        <begin position="191"/>
        <end position="208"/>
    </location>
</feature>
<dbReference type="AlphaFoldDB" id="D8UJS8"/>
<proteinExistence type="predicted"/>
<feature type="compositionally biased region" description="Polar residues" evidence="1">
    <location>
        <begin position="344"/>
        <end position="362"/>
    </location>
</feature>